<organism evidence="19 20">
    <name type="scientific">Companilactobacillus halodurans</name>
    <dbReference type="NCBI Taxonomy" id="2584183"/>
    <lineage>
        <taxon>Bacteria</taxon>
        <taxon>Bacillati</taxon>
        <taxon>Bacillota</taxon>
        <taxon>Bacilli</taxon>
        <taxon>Lactobacillales</taxon>
        <taxon>Lactobacillaceae</taxon>
        <taxon>Companilactobacillus</taxon>
    </lineage>
</organism>
<dbReference type="CDD" id="cd01284">
    <property type="entry name" value="Riboflavin_deaminase-reductase"/>
    <property type="match status" value="1"/>
</dbReference>
<dbReference type="Proteomes" id="UP000414364">
    <property type="component" value="Unassembled WGS sequence"/>
</dbReference>
<dbReference type="Gene3D" id="3.40.140.10">
    <property type="entry name" value="Cytidine Deaminase, domain 2"/>
    <property type="match status" value="1"/>
</dbReference>
<evidence type="ECO:0000256" key="9">
    <source>
        <dbReference type="ARBA" id="ARBA00022857"/>
    </source>
</evidence>
<dbReference type="PANTHER" id="PTHR38011:SF7">
    <property type="entry name" value="2,5-DIAMINO-6-RIBOSYLAMINO-4(3H)-PYRIMIDINONE 5'-PHOSPHATE REDUCTASE"/>
    <property type="match status" value="1"/>
</dbReference>
<dbReference type="EMBL" id="VDFP01000001">
    <property type="protein sequence ID" value="MQS74862.1"/>
    <property type="molecule type" value="Genomic_DNA"/>
</dbReference>
<keyword evidence="7 14" id="KW-0479">Metal-binding</keyword>
<keyword evidence="10 14" id="KW-0560">Oxidoreductase</keyword>
<feature type="binding site" evidence="16">
    <location>
        <position position="199"/>
    </location>
    <ligand>
        <name>NADP(+)</name>
        <dbReference type="ChEBI" id="CHEBI:58349"/>
    </ligand>
</feature>
<evidence type="ECO:0000256" key="17">
    <source>
        <dbReference type="PIRSR" id="PIRSR006769-3"/>
    </source>
</evidence>
<keyword evidence="9 14" id="KW-0521">NADP</keyword>
<dbReference type="SUPFAM" id="SSF53597">
    <property type="entry name" value="Dihydrofolate reductase-like"/>
    <property type="match status" value="1"/>
</dbReference>
<dbReference type="InterPro" id="IPR016193">
    <property type="entry name" value="Cytidine_deaminase-like"/>
</dbReference>
<evidence type="ECO:0000256" key="10">
    <source>
        <dbReference type="ARBA" id="ARBA00023002"/>
    </source>
</evidence>
<comment type="cofactor">
    <cofactor evidence="14 17">
        <name>Zn(2+)</name>
        <dbReference type="ChEBI" id="CHEBI:29105"/>
    </cofactor>
    <text evidence="14 17">Binds 1 zinc ion.</text>
</comment>
<comment type="function">
    <text evidence="1 14">Converts 2,5-diamino-6-(ribosylamino)-4(3h)-pyrimidinone 5'-phosphate into 5-amino-6-(ribosylamino)-2,4(1h,3h)-pyrimidinedione 5'-phosphate.</text>
</comment>
<dbReference type="EC" id="3.5.4.26" evidence="14"/>
<evidence type="ECO:0000256" key="6">
    <source>
        <dbReference type="ARBA" id="ARBA00022619"/>
    </source>
</evidence>
<dbReference type="PROSITE" id="PS00903">
    <property type="entry name" value="CYT_DCMP_DEAMINASES_1"/>
    <property type="match status" value="1"/>
</dbReference>
<dbReference type="Gene3D" id="3.40.430.10">
    <property type="entry name" value="Dihydrofolate Reductase, subunit A"/>
    <property type="match status" value="1"/>
</dbReference>
<keyword evidence="8 14" id="KW-0862">Zinc</keyword>
<dbReference type="InterPro" id="IPR002125">
    <property type="entry name" value="CMP_dCMP_dom"/>
</dbReference>
<dbReference type="PROSITE" id="PS51747">
    <property type="entry name" value="CYT_DCMP_DEAMINASES_2"/>
    <property type="match status" value="1"/>
</dbReference>
<evidence type="ECO:0000256" key="7">
    <source>
        <dbReference type="ARBA" id="ARBA00022723"/>
    </source>
</evidence>
<dbReference type="GO" id="GO:0008270">
    <property type="term" value="F:zinc ion binding"/>
    <property type="evidence" value="ECO:0007669"/>
    <property type="project" value="InterPro"/>
</dbReference>
<evidence type="ECO:0000256" key="2">
    <source>
        <dbReference type="ARBA" id="ARBA00004882"/>
    </source>
</evidence>
<evidence type="ECO:0000256" key="12">
    <source>
        <dbReference type="ARBA" id="ARBA00049861"/>
    </source>
</evidence>
<feature type="binding site" evidence="16">
    <location>
        <position position="196"/>
    </location>
    <ligand>
        <name>substrate</name>
    </ligand>
</feature>
<feature type="domain" description="CMP/dCMP-type deaminase" evidence="18">
    <location>
        <begin position="1"/>
        <end position="118"/>
    </location>
</feature>
<feature type="binding site" evidence="17">
    <location>
        <position position="70"/>
    </location>
    <ligand>
        <name>Zn(2+)</name>
        <dbReference type="ChEBI" id="CHEBI:29105"/>
        <note>catalytic</note>
    </ligand>
</feature>
<evidence type="ECO:0000256" key="11">
    <source>
        <dbReference type="ARBA" id="ARBA00023268"/>
    </source>
</evidence>
<feature type="binding site" evidence="16">
    <location>
        <position position="192"/>
    </location>
    <ligand>
        <name>NADP(+)</name>
        <dbReference type="ChEBI" id="CHEBI:58349"/>
    </ligand>
</feature>
<feature type="binding site" evidence="17">
    <location>
        <position position="43"/>
    </location>
    <ligand>
        <name>Zn(2+)</name>
        <dbReference type="ChEBI" id="CHEBI:29105"/>
        <note>catalytic</note>
    </ligand>
</feature>
<dbReference type="AlphaFoldDB" id="A0A5P0ZKZ3"/>
<evidence type="ECO:0000259" key="18">
    <source>
        <dbReference type="PROSITE" id="PS51747"/>
    </source>
</evidence>
<dbReference type="InterPro" id="IPR004794">
    <property type="entry name" value="Eubact_RibD"/>
</dbReference>
<evidence type="ECO:0000313" key="20">
    <source>
        <dbReference type="Proteomes" id="UP000414364"/>
    </source>
</evidence>
<comment type="pathway">
    <text evidence="3 14">Cofactor biosynthesis; riboflavin biosynthesis; 5-amino-6-(D-ribitylamino)uracil from GTP: step 3/4.</text>
</comment>
<evidence type="ECO:0000256" key="15">
    <source>
        <dbReference type="PIRSR" id="PIRSR006769-1"/>
    </source>
</evidence>
<dbReference type="InterPro" id="IPR050765">
    <property type="entry name" value="Riboflavin_Biosynth_HTPR"/>
</dbReference>
<evidence type="ECO:0000256" key="1">
    <source>
        <dbReference type="ARBA" id="ARBA00002151"/>
    </source>
</evidence>
<protein>
    <recommendedName>
        <fullName evidence="14">Riboflavin biosynthesis protein RibD</fullName>
    </recommendedName>
    <domain>
        <recommendedName>
            <fullName evidence="14">Diaminohydroxyphosphoribosylaminopyrimidine deaminase</fullName>
            <shortName evidence="14">DRAP deaminase</shortName>
            <ecNumber evidence="14">3.5.4.26</ecNumber>
        </recommendedName>
        <alternativeName>
            <fullName evidence="14">Riboflavin-specific deaminase</fullName>
        </alternativeName>
    </domain>
    <domain>
        <recommendedName>
            <fullName evidence="14">5-amino-6-(5-phosphoribosylamino)uracil reductase</fullName>
            <ecNumber evidence="14">1.1.1.193</ecNumber>
        </recommendedName>
        <alternativeName>
            <fullName evidence="14">HTP reductase</fullName>
        </alternativeName>
    </domain>
</protein>
<feature type="active site" description="Proton donor" evidence="15">
    <location>
        <position position="45"/>
    </location>
</feature>
<dbReference type="Pfam" id="PF00383">
    <property type="entry name" value="dCMP_cyt_deam_1"/>
    <property type="match status" value="1"/>
</dbReference>
<comment type="catalytic activity">
    <reaction evidence="13 14">
        <text>2,5-diamino-6-hydroxy-4-(5-phosphoribosylamino)-pyrimidine + H2O + H(+) = 5-amino-6-(5-phospho-D-ribosylamino)uracil + NH4(+)</text>
        <dbReference type="Rhea" id="RHEA:21868"/>
        <dbReference type="ChEBI" id="CHEBI:15377"/>
        <dbReference type="ChEBI" id="CHEBI:15378"/>
        <dbReference type="ChEBI" id="CHEBI:28938"/>
        <dbReference type="ChEBI" id="CHEBI:58453"/>
        <dbReference type="ChEBI" id="CHEBI:58614"/>
        <dbReference type="EC" id="3.5.4.26"/>
    </reaction>
</comment>
<keyword evidence="6 14" id="KW-0686">Riboflavin biosynthesis</keyword>
<reference evidence="19 20" key="1">
    <citation type="journal article" date="2019" name="Syst. Appl. Microbiol.">
        <title>Polyphasic characterization of two novel Lactobacillus spp. isolated from blown salami packages: Description of Lactobacillus halodurans sp. nov. and Lactobacillus salsicarnum sp. nov.</title>
        <authorList>
            <person name="Schuster J.A."/>
            <person name="Klingl A."/>
            <person name="Vogel R.F."/>
            <person name="Ehrmann M.A."/>
        </authorList>
    </citation>
    <scope>NUCLEOTIDE SEQUENCE [LARGE SCALE GENOMIC DNA]</scope>
    <source>
        <strain evidence="19 20">TMW 1.2172</strain>
    </source>
</reference>
<gene>
    <name evidence="19" type="primary">ribD</name>
    <name evidence="19" type="ORF">FHL06_00425</name>
</gene>
<accession>A0A5P0ZKZ3</accession>
<comment type="caution">
    <text evidence="19">The sequence shown here is derived from an EMBL/GenBank/DDBJ whole genome shotgun (WGS) entry which is preliminary data.</text>
</comment>
<dbReference type="GO" id="GO:0008703">
    <property type="term" value="F:5-amino-6-(5-phosphoribosylamino)uracil reductase activity"/>
    <property type="evidence" value="ECO:0007669"/>
    <property type="project" value="UniProtKB-EC"/>
</dbReference>
<evidence type="ECO:0000256" key="3">
    <source>
        <dbReference type="ARBA" id="ARBA00004910"/>
    </source>
</evidence>
<sequence>MKLAFDEARKGTDTWLNPKVGAVIVKDSQVLASGHHQTFGHEHAEINTLNNLKNISMAKGATIFVTLEPCSHFGKTPPCVQRIVEVGLKKVVIGSLDPNPLVSGHGVKYLKDHGIEVENLNIKTDLNQAYMFSFNNHRPLVTLKYAMTLDGKINKFSNERSLISNSIAYDDAQDLRSNNQAVLIGENTFKTDNPQLTVRNKKMKFPPVRIVLVRDVNSADLSKRIFENQAKIWFLSETKAHRNLPDNVEVFVGDWNVKNILNLLNEKKIQALLVEGGSKIQSEFAQAGMIDHLVIYLAPMIFGNGLGACNGQNQQIKTIEFQKPKYKFLGDNIRISTWRKK</sequence>
<dbReference type="UniPathway" id="UPA00275">
    <property type="reaction ID" value="UER00401"/>
</dbReference>
<dbReference type="NCBIfam" id="TIGR00326">
    <property type="entry name" value="eubact_ribD"/>
    <property type="match status" value="1"/>
</dbReference>
<dbReference type="InterPro" id="IPR016192">
    <property type="entry name" value="APOBEC/CMP_deaminase_Zn-bd"/>
</dbReference>
<evidence type="ECO:0000256" key="13">
    <source>
        <dbReference type="ARBA" id="ARBA00049886"/>
    </source>
</evidence>
<feature type="binding site" evidence="16">
    <location>
        <position position="176"/>
    </location>
    <ligand>
        <name>substrate</name>
    </ligand>
</feature>
<evidence type="ECO:0000256" key="14">
    <source>
        <dbReference type="PIRNR" id="PIRNR006769"/>
    </source>
</evidence>
<dbReference type="EC" id="1.1.1.193" evidence="14"/>
<dbReference type="Pfam" id="PF01872">
    <property type="entry name" value="RibD_C"/>
    <property type="match status" value="1"/>
</dbReference>
<comment type="pathway">
    <text evidence="2 14">Cofactor biosynthesis; riboflavin biosynthesis; 5-amino-6-(D-ribitylamino)uracil from GTP: step 2/4.</text>
</comment>
<dbReference type="PIRSF" id="PIRSF006769">
    <property type="entry name" value="RibD"/>
    <property type="match status" value="1"/>
</dbReference>
<keyword evidence="11" id="KW-0511">Multifunctional enzyme</keyword>
<comment type="similarity">
    <text evidence="4 14">In the N-terminal section; belongs to the cytidine and deoxycytidylate deaminase family.</text>
</comment>
<evidence type="ECO:0000256" key="5">
    <source>
        <dbReference type="ARBA" id="ARBA00007417"/>
    </source>
</evidence>
<proteinExistence type="inferred from homology"/>
<evidence type="ECO:0000313" key="19">
    <source>
        <dbReference type="EMBL" id="MQS74862.1"/>
    </source>
</evidence>
<feature type="binding site" evidence="16">
    <location>
        <position position="188"/>
    </location>
    <ligand>
        <name>NADP(+)</name>
        <dbReference type="ChEBI" id="CHEBI:58349"/>
    </ligand>
</feature>
<dbReference type="InterPro" id="IPR024072">
    <property type="entry name" value="DHFR-like_dom_sf"/>
</dbReference>
<feature type="binding site" evidence="16">
    <location>
        <position position="275"/>
    </location>
    <ligand>
        <name>substrate</name>
    </ligand>
</feature>
<comment type="catalytic activity">
    <reaction evidence="12 14">
        <text>5-amino-6-(5-phospho-D-ribitylamino)uracil + NADP(+) = 5-amino-6-(5-phospho-D-ribosylamino)uracil + NADPH + H(+)</text>
        <dbReference type="Rhea" id="RHEA:17845"/>
        <dbReference type="ChEBI" id="CHEBI:15378"/>
        <dbReference type="ChEBI" id="CHEBI:57783"/>
        <dbReference type="ChEBI" id="CHEBI:58349"/>
        <dbReference type="ChEBI" id="CHEBI:58421"/>
        <dbReference type="ChEBI" id="CHEBI:58453"/>
        <dbReference type="EC" id="1.1.1.193"/>
    </reaction>
</comment>
<feature type="binding site" evidence="17">
    <location>
        <position position="79"/>
    </location>
    <ligand>
        <name>Zn(2+)</name>
        <dbReference type="ChEBI" id="CHEBI:29105"/>
        <note>catalytic</note>
    </ligand>
</feature>
<dbReference type="SUPFAM" id="SSF53927">
    <property type="entry name" value="Cytidine deaminase-like"/>
    <property type="match status" value="1"/>
</dbReference>
<feature type="binding site" evidence="16">
    <location>
        <position position="146"/>
    </location>
    <ligand>
        <name>NADP(+)</name>
        <dbReference type="ChEBI" id="CHEBI:58349"/>
    </ligand>
</feature>
<evidence type="ECO:0000256" key="16">
    <source>
        <dbReference type="PIRSR" id="PIRSR006769-2"/>
    </source>
</evidence>
<dbReference type="InterPro" id="IPR002734">
    <property type="entry name" value="RibDG_C"/>
</dbReference>
<comment type="similarity">
    <text evidence="5 14">In the C-terminal section; belongs to the HTP reductase family.</text>
</comment>
<name>A0A5P0ZKZ3_9LACO</name>
<dbReference type="GO" id="GO:0009231">
    <property type="term" value="P:riboflavin biosynthetic process"/>
    <property type="evidence" value="ECO:0007669"/>
    <property type="project" value="UniProtKB-UniPathway"/>
</dbReference>
<evidence type="ECO:0000256" key="8">
    <source>
        <dbReference type="ARBA" id="ARBA00022833"/>
    </source>
</evidence>
<dbReference type="GO" id="GO:0008835">
    <property type="term" value="F:diaminohydroxyphosphoribosylaminopyrimidine deaminase activity"/>
    <property type="evidence" value="ECO:0007669"/>
    <property type="project" value="UniProtKB-EC"/>
</dbReference>
<dbReference type="PANTHER" id="PTHR38011">
    <property type="entry name" value="DIHYDROFOLATE REDUCTASE FAMILY PROTEIN (AFU_ORTHOLOGUE AFUA_8G06820)"/>
    <property type="match status" value="1"/>
</dbReference>
<evidence type="ECO:0000256" key="4">
    <source>
        <dbReference type="ARBA" id="ARBA00005259"/>
    </source>
</evidence>
<keyword evidence="14 19" id="KW-0378">Hydrolase</keyword>